<dbReference type="EMBL" id="MT631400">
    <property type="protein sequence ID" value="QNO49934.1"/>
    <property type="molecule type" value="Genomic_DNA"/>
</dbReference>
<dbReference type="PANTHER" id="PTHR11545">
    <property type="entry name" value="RIBOSOMAL PROTEIN L13"/>
    <property type="match status" value="1"/>
</dbReference>
<organism evidence="7">
    <name type="scientific">Candidatus Methanogaster sp. ANME-2c ERB4</name>
    <dbReference type="NCBI Taxonomy" id="2759911"/>
    <lineage>
        <taxon>Archaea</taxon>
        <taxon>Methanobacteriati</taxon>
        <taxon>Methanobacteriota</taxon>
        <taxon>Stenosarchaea group</taxon>
        <taxon>Methanomicrobia</taxon>
        <taxon>Methanosarcinales</taxon>
        <taxon>ANME-2 cluster</taxon>
        <taxon>Candidatus Methanogasteraceae</taxon>
        <taxon>Candidatus Methanogaster</taxon>
    </lineage>
</organism>
<dbReference type="InterPro" id="IPR005755">
    <property type="entry name" value="Ribosomal_uL13_euk/arc"/>
</dbReference>
<comment type="subunit">
    <text evidence="4">Part of the 50S ribosomal subunit.</text>
</comment>
<dbReference type="GO" id="GO:0017148">
    <property type="term" value="P:negative regulation of translation"/>
    <property type="evidence" value="ECO:0007669"/>
    <property type="project" value="TreeGrafter"/>
</dbReference>
<dbReference type="HAMAP" id="MF_01366">
    <property type="entry name" value="Ribosomal_uL13"/>
    <property type="match status" value="1"/>
</dbReference>
<dbReference type="AlphaFoldDB" id="A0A7G9YPK0"/>
<dbReference type="InterPro" id="IPR036899">
    <property type="entry name" value="Ribosomal_uL13_sf"/>
</dbReference>
<dbReference type="Gene3D" id="3.90.1180.10">
    <property type="entry name" value="Ribosomal protein L13"/>
    <property type="match status" value="1"/>
</dbReference>
<evidence type="ECO:0000256" key="2">
    <source>
        <dbReference type="ARBA" id="ARBA00022980"/>
    </source>
</evidence>
<name>A0A7G9YPK0_9EURY</name>
<dbReference type="PIRSF" id="PIRSF002181">
    <property type="entry name" value="Ribosomal_L13"/>
    <property type="match status" value="1"/>
</dbReference>
<dbReference type="EMBL" id="MT631397">
    <property type="protein sequence ID" value="QNO49792.1"/>
    <property type="molecule type" value="Genomic_DNA"/>
</dbReference>
<dbReference type="GO" id="GO:0003729">
    <property type="term" value="F:mRNA binding"/>
    <property type="evidence" value="ECO:0007669"/>
    <property type="project" value="TreeGrafter"/>
</dbReference>
<reference evidence="7" key="1">
    <citation type="submission" date="2020-06" db="EMBL/GenBank/DDBJ databases">
        <title>Unique genomic features of the anaerobic methanotrophic archaea.</title>
        <authorList>
            <person name="Chadwick G.L."/>
            <person name="Skennerton C.T."/>
            <person name="Laso-Perez R."/>
            <person name="Leu A.O."/>
            <person name="Speth D.R."/>
            <person name="Yu H."/>
            <person name="Morgan-Lang C."/>
            <person name="Hatzenpichler R."/>
            <person name="Goudeau D."/>
            <person name="Malmstrom R."/>
            <person name="Brazelton W.J."/>
            <person name="Woyke T."/>
            <person name="Hallam S.J."/>
            <person name="Tyson G.W."/>
            <person name="Wegener G."/>
            <person name="Boetius A."/>
            <person name="Orphan V."/>
        </authorList>
    </citation>
    <scope>NUCLEOTIDE SEQUENCE</scope>
</reference>
<dbReference type="GO" id="GO:0003735">
    <property type="term" value="F:structural constituent of ribosome"/>
    <property type="evidence" value="ECO:0007669"/>
    <property type="project" value="UniProtKB-UniRule"/>
</dbReference>
<evidence type="ECO:0000313" key="7">
    <source>
        <dbReference type="EMBL" id="QNO49934.1"/>
    </source>
</evidence>
<evidence type="ECO:0000256" key="4">
    <source>
        <dbReference type="HAMAP-Rule" id="MF_01366"/>
    </source>
</evidence>
<evidence type="ECO:0000313" key="6">
    <source>
        <dbReference type="EMBL" id="QNO49792.1"/>
    </source>
</evidence>
<proteinExistence type="inferred from homology"/>
<dbReference type="SUPFAM" id="SSF52161">
    <property type="entry name" value="Ribosomal protein L13"/>
    <property type="match status" value="1"/>
</dbReference>
<evidence type="ECO:0000256" key="3">
    <source>
        <dbReference type="ARBA" id="ARBA00023274"/>
    </source>
</evidence>
<accession>A0A7G9YPK0</accession>
<dbReference type="InterPro" id="IPR023563">
    <property type="entry name" value="Ribosomal_uL13_CS"/>
</dbReference>
<keyword evidence="2 4" id="KW-0689">Ribosomal protein</keyword>
<evidence type="ECO:0000256" key="5">
    <source>
        <dbReference type="RuleBase" id="RU003877"/>
    </source>
</evidence>
<dbReference type="GO" id="GO:0022625">
    <property type="term" value="C:cytosolic large ribosomal subunit"/>
    <property type="evidence" value="ECO:0007669"/>
    <property type="project" value="UniProtKB-UniRule"/>
</dbReference>
<sequence length="140" mass="15409">MTDRIIIDANGLILGRLASVVASRLLHGDTIAIINAERATVSGAKATTFREYKEQMDKGSTEHGPYFPTRPDRILKRTVRGMLPYKRMRGRDAMARLRVYMGTPAEFSGLKADTIPEASVLRLGTIKYTTLGELNAKLGG</sequence>
<comment type="similarity">
    <text evidence="1 4 5">Belongs to the universal ribosomal protein uL13 family.</text>
</comment>
<dbReference type="PANTHER" id="PTHR11545:SF3">
    <property type="entry name" value="LARGE RIBOSOMAL SUBUNIT PROTEIN UL13"/>
    <property type="match status" value="1"/>
</dbReference>
<dbReference type="Pfam" id="PF00572">
    <property type="entry name" value="Ribosomal_L13"/>
    <property type="match status" value="1"/>
</dbReference>
<dbReference type="NCBIfam" id="NF005004">
    <property type="entry name" value="PRK06394.1"/>
    <property type="match status" value="1"/>
</dbReference>
<dbReference type="NCBIfam" id="TIGR01077">
    <property type="entry name" value="L13_A_E"/>
    <property type="match status" value="1"/>
</dbReference>
<dbReference type="CDD" id="cd00392">
    <property type="entry name" value="Ribosomal_L13"/>
    <property type="match status" value="1"/>
</dbReference>
<evidence type="ECO:0000256" key="1">
    <source>
        <dbReference type="ARBA" id="ARBA00006227"/>
    </source>
</evidence>
<dbReference type="GO" id="GO:0006412">
    <property type="term" value="P:translation"/>
    <property type="evidence" value="ECO:0007669"/>
    <property type="project" value="UniProtKB-UniRule"/>
</dbReference>
<keyword evidence="3 4" id="KW-0687">Ribonucleoprotein</keyword>
<comment type="function">
    <text evidence="4">This protein is one of the early assembly proteins of the 50S ribosomal subunit, although it is not seen to bind rRNA by itself. It is important during the early stages of 50S assembly.</text>
</comment>
<dbReference type="InterPro" id="IPR005823">
    <property type="entry name" value="Ribosomal_uL13_bac-type"/>
</dbReference>
<gene>
    <name evidence="4" type="primary">rpl13</name>
    <name evidence="6" type="ORF">DBPBNLAN_00002</name>
    <name evidence="7" type="ORF">FNHNGOKL_00002</name>
</gene>
<dbReference type="PROSITE" id="PS00783">
    <property type="entry name" value="RIBOSOMAL_L13"/>
    <property type="match status" value="1"/>
</dbReference>
<protein>
    <recommendedName>
        <fullName evidence="4">Large ribosomal subunit protein uL13</fullName>
    </recommendedName>
</protein>
<dbReference type="InterPro" id="IPR005822">
    <property type="entry name" value="Ribosomal_uL13"/>
</dbReference>